<comment type="similarity">
    <text evidence="2">Belongs to the phospholipase D family.</text>
</comment>
<dbReference type="InterPro" id="IPR025202">
    <property type="entry name" value="PLD-like_dom"/>
</dbReference>
<organism evidence="8 9">
    <name type="scientific">Candidatus Chlamydia sanziniae</name>
    <dbReference type="NCBI Taxonomy" id="1806891"/>
    <lineage>
        <taxon>Bacteria</taxon>
        <taxon>Pseudomonadati</taxon>
        <taxon>Chlamydiota</taxon>
        <taxon>Chlamydiia</taxon>
        <taxon>Chlamydiales</taxon>
        <taxon>Chlamydiaceae</taxon>
        <taxon>Chlamydia/Chlamydophila group</taxon>
        <taxon>Chlamydia</taxon>
    </lineage>
</organism>
<dbReference type="PATRIC" id="fig|1806891.3.peg.895"/>
<dbReference type="Gene3D" id="3.30.870.10">
    <property type="entry name" value="Endonuclease Chain A"/>
    <property type="match status" value="2"/>
</dbReference>
<proteinExistence type="inferred from homology"/>
<dbReference type="CDD" id="cd09116">
    <property type="entry name" value="PLDc_Nuc_like"/>
    <property type="match status" value="1"/>
</dbReference>
<comment type="catalytic activity">
    <reaction evidence="1">
        <text>a 1,2-diacyl-sn-glycero-3-phosphocholine + H2O = a 1,2-diacyl-sn-glycero-3-phosphate + choline + H(+)</text>
        <dbReference type="Rhea" id="RHEA:14445"/>
        <dbReference type="ChEBI" id="CHEBI:15354"/>
        <dbReference type="ChEBI" id="CHEBI:15377"/>
        <dbReference type="ChEBI" id="CHEBI:15378"/>
        <dbReference type="ChEBI" id="CHEBI:57643"/>
        <dbReference type="ChEBI" id="CHEBI:58608"/>
        <dbReference type="EC" id="3.1.4.4"/>
    </reaction>
</comment>
<dbReference type="SMART" id="SM00155">
    <property type="entry name" value="PLDc"/>
    <property type="match status" value="2"/>
</dbReference>
<evidence type="ECO:0000256" key="1">
    <source>
        <dbReference type="ARBA" id="ARBA00000798"/>
    </source>
</evidence>
<dbReference type="Pfam" id="PF13091">
    <property type="entry name" value="PLDc_2"/>
    <property type="match status" value="2"/>
</dbReference>
<dbReference type="Proteomes" id="UP000078162">
    <property type="component" value="Chromosome"/>
</dbReference>
<evidence type="ECO:0000313" key="9">
    <source>
        <dbReference type="Proteomes" id="UP000078162"/>
    </source>
</evidence>
<evidence type="ECO:0000313" key="8">
    <source>
        <dbReference type="EMBL" id="ANH79073.1"/>
    </source>
</evidence>
<feature type="domain" description="PLD phosphodiesterase" evidence="7">
    <location>
        <begin position="122"/>
        <end position="149"/>
    </location>
</feature>
<dbReference type="AlphaFoldDB" id="A0A1A9HYA6"/>
<dbReference type="GO" id="GO:0016042">
    <property type="term" value="P:lipid catabolic process"/>
    <property type="evidence" value="ECO:0007669"/>
    <property type="project" value="UniProtKB-KW"/>
</dbReference>
<dbReference type="EMBL" id="CP014639">
    <property type="protein sequence ID" value="ANH79073.1"/>
    <property type="molecule type" value="Genomic_DNA"/>
</dbReference>
<sequence length="346" mass="40026">MKNKQEAKLRIFLIICTTVFLGILAKAPNKDTFQTFLKSEEPVIYSKECNEDMRQILCDAIDHAEKEIFIRIYYLSEPKICSKLHNQMQTDKNITIHYQSYKAAQSFLQSQNVALIEHPKIEGKLMHQKALAIDKKYAWLGSANYTQNSLVFDNNLILGMKSPKLCDYIIRNTSGNFLINNQFGEYFTLPQDREKALSTVLEQIKTARKTVLVAMYALTHSSILQALYEAHQRGVKVDIMIDKAFKTITLKQLGALGITHLPIAIKTSRYRLHHKFAVIDNRILLVGSINWSRAGFHWNEEDLLILHDLTKRQNRKLNRIWRDLTKYSVALLPYTLNPRDEEKQAA</sequence>
<evidence type="ECO:0000256" key="6">
    <source>
        <dbReference type="ARBA" id="ARBA00023098"/>
    </source>
</evidence>
<keyword evidence="5" id="KW-0442">Lipid degradation</keyword>
<keyword evidence="8" id="KW-0255">Endonuclease</keyword>
<evidence type="ECO:0000256" key="2">
    <source>
        <dbReference type="ARBA" id="ARBA00008664"/>
    </source>
</evidence>
<dbReference type="InterPro" id="IPR001736">
    <property type="entry name" value="PLipase_D/transphosphatidylase"/>
</dbReference>
<gene>
    <name evidence="8" type="ORF">Cs308_0903</name>
</gene>
<evidence type="ECO:0000259" key="7">
    <source>
        <dbReference type="PROSITE" id="PS50035"/>
    </source>
</evidence>
<dbReference type="SUPFAM" id="SSF56024">
    <property type="entry name" value="Phospholipase D/nuclease"/>
    <property type="match status" value="2"/>
</dbReference>
<keyword evidence="6" id="KW-0443">Lipid metabolism</keyword>
<dbReference type="GO" id="GO:0006793">
    <property type="term" value="P:phosphorus metabolic process"/>
    <property type="evidence" value="ECO:0007669"/>
    <property type="project" value="UniProtKB-ARBA"/>
</dbReference>
<dbReference type="InterPro" id="IPR051406">
    <property type="entry name" value="PLD_domain"/>
</dbReference>
<dbReference type="EC" id="3.1.4.4" evidence="3"/>
<reference evidence="9" key="1">
    <citation type="submission" date="2016-03" db="EMBL/GenBank/DDBJ databases">
        <title>Culture-independent genomics supports pathogen discovery for uncultivable bacteria within the genus Chlamydia.</title>
        <authorList>
            <person name="Taylor-Brown A."/>
            <person name="Bachmann N.L."/>
            <person name="Borel N."/>
            <person name="Polkinghorne A."/>
        </authorList>
    </citation>
    <scope>NUCLEOTIDE SEQUENCE [LARGE SCALE GENOMIC DNA]</scope>
    <source>
        <strain evidence="9">2742-308</strain>
    </source>
</reference>
<keyword evidence="9" id="KW-1185">Reference proteome</keyword>
<name>A0A1A9HYA6_9CHLA</name>
<keyword evidence="8" id="KW-0540">Nuclease</keyword>
<evidence type="ECO:0000256" key="5">
    <source>
        <dbReference type="ARBA" id="ARBA00022963"/>
    </source>
</evidence>
<dbReference type="STRING" id="1806891.Cs308_0903"/>
<protein>
    <recommendedName>
        <fullName evidence="3">phospholipase D</fullName>
        <ecNumber evidence="3">3.1.4.4</ecNumber>
    </recommendedName>
</protein>
<dbReference type="RefSeq" id="WP_066483029.1">
    <property type="nucleotide sequence ID" value="NZ_CP014639.1"/>
</dbReference>
<keyword evidence="4" id="KW-0378">Hydrolase</keyword>
<dbReference type="GO" id="GO:0016891">
    <property type="term" value="F:RNA endonuclease activity producing 5'-phosphomonoesters, hydrolytic mechanism"/>
    <property type="evidence" value="ECO:0007669"/>
    <property type="project" value="TreeGrafter"/>
</dbReference>
<dbReference type="KEGG" id="csaz:Cs308_0903"/>
<dbReference type="PANTHER" id="PTHR43856">
    <property type="entry name" value="CARDIOLIPIN HYDROLASE"/>
    <property type="match status" value="1"/>
</dbReference>
<evidence type="ECO:0000256" key="4">
    <source>
        <dbReference type="ARBA" id="ARBA00022801"/>
    </source>
</evidence>
<accession>A0A1A9HYA6</accession>
<dbReference type="PANTHER" id="PTHR43856:SF1">
    <property type="entry name" value="MITOCHONDRIAL CARDIOLIPIN HYDROLASE"/>
    <property type="match status" value="1"/>
</dbReference>
<feature type="domain" description="PLD phosphodiesterase" evidence="7">
    <location>
        <begin position="268"/>
        <end position="295"/>
    </location>
</feature>
<evidence type="ECO:0000256" key="3">
    <source>
        <dbReference type="ARBA" id="ARBA00012027"/>
    </source>
</evidence>
<dbReference type="PROSITE" id="PS50035">
    <property type="entry name" value="PLD"/>
    <property type="match status" value="2"/>
</dbReference>
<dbReference type="OrthoDB" id="18806at2"/>
<dbReference type="GO" id="GO:0004630">
    <property type="term" value="F:phospholipase D activity"/>
    <property type="evidence" value="ECO:0007669"/>
    <property type="project" value="UniProtKB-EC"/>
</dbReference>